<proteinExistence type="predicted"/>
<dbReference type="InterPro" id="IPR003777">
    <property type="entry name" value="XdhC_CoxI"/>
</dbReference>
<dbReference type="AlphaFoldDB" id="A0AA48HLC9"/>
<evidence type="ECO:0000313" key="4">
    <source>
        <dbReference type="Proteomes" id="UP001333710"/>
    </source>
</evidence>
<dbReference type="Pfam" id="PF13478">
    <property type="entry name" value="XdhC_C"/>
    <property type="match status" value="1"/>
</dbReference>
<evidence type="ECO:0000259" key="2">
    <source>
        <dbReference type="Pfam" id="PF13478"/>
    </source>
</evidence>
<feature type="domain" description="XdhC Rossmann" evidence="2">
    <location>
        <begin position="182"/>
        <end position="321"/>
    </location>
</feature>
<protein>
    <submittedName>
        <fullName evidence="3">Xanthine and CO dehydrogenase family maturation factor XdhC/CoxF family protein</fullName>
    </submittedName>
</protein>
<evidence type="ECO:0000313" key="3">
    <source>
        <dbReference type="EMBL" id="BDX06896.1"/>
    </source>
</evidence>
<dbReference type="Gene3D" id="3.40.50.720">
    <property type="entry name" value="NAD(P)-binding Rossmann-like Domain"/>
    <property type="match status" value="1"/>
</dbReference>
<organism evidence="3 4">
    <name type="scientific">Planctobacterium marinum</name>
    <dbReference type="NCBI Taxonomy" id="1631968"/>
    <lineage>
        <taxon>Bacteria</taxon>
        <taxon>Pseudomonadati</taxon>
        <taxon>Pseudomonadota</taxon>
        <taxon>Gammaproteobacteria</taxon>
        <taxon>Alteromonadales</taxon>
        <taxon>Alteromonadaceae</taxon>
        <taxon>Planctobacterium</taxon>
    </lineage>
</organism>
<dbReference type="PANTHER" id="PTHR30388:SF4">
    <property type="entry name" value="MOLYBDENUM COFACTOR INSERTION CHAPERONE PAOD"/>
    <property type="match status" value="1"/>
</dbReference>
<feature type="domain" description="XdhC- CoxI" evidence="1">
    <location>
        <begin position="24"/>
        <end position="85"/>
    </location>
</feature>
<reference evidence="3" key="1">
    <citation type="submission" date="2023-01" db="EMBL/GenBank/DDBJ databases">
        <title>Complete genome sequence of Planctobacterium marinum strain Dej080120_11.</title>
        <authorList>
            <person name="Ueki S."/>
            <person name="Maruyama F."/>
        </authorList>
    </citation>
    <scope>NUCLEOTIDE SEQUENCE</scope>
    <source>
        <strain evidence="3">Dej080120_11</strain>
    </source>
</reference>
<accession>A0AA48HLC9</accession>
<name>A0AA48HLC9_9ALTE</name>
<dbReference type="RefSeq" id="WP_338292892.1">
    <property type="nucleotide sequence ID" value="NZ_AP027272.1"/>
</dbReference>
<dbReference type="Proteomes" id="UP001333710">
    <property type="component" value="Chromosome"/>
</dbReference>
<dbReference type="EMBL" id="AP027272">
    <property type="protein sequence ID" value="BDX06896.1"/>
    <property type="molecule type" value="Genomic_DNA"/>
</dbReference>
<keyword evidence="4" id="KW-1185">Reference proteome</keyword>
<dbReference type="Pfam" id="PF02625">
    <property type="entry name" value="XdhC_CoxI"/>
    <property type="match status" value="1"/>
</dbReference>
<sequence length="342" mass="37858">MSAVKTNHLSSLLDEWEPQKDQLDWVLATIIETDGSSYRKPGAIMFINSLGQYFGLLSGGCLEADIMRQARKCWDNGASHVIQYDMRDEDDIAWQLGIGCGGMVRILLQPVTAQNNYLSLLTLRRRLQENQTCFYVQLISESETNNQCMAEPPTDFDDLKSTLLTTAQGQYFVSVQQPVVRLAIFGGGIDAIPLAKMAKQLGWHVTVFDERLGYAKESFFADVDVIIRDKLSALDVAQLKSYPAIVIMNHNVTMDAQALLISQSSNARYIGMLGPWHRTERVFEEAGIDVKELKLPLYNPVGLDLGGELPESIALSMLSEMHATLSGASGNSLSHISNKIPA</sequence>
<dbReference type="InterPro" id="IPR027051">
    <property type="entry name" value="XdhC_Rossmann_dom"/>
</dbReference>
<dbReference type="InterPro" id="IPR052698">
    <property type="entry name" value="MoCofactor_Util/Proc"/>
</dbReference>
<dbReference type="KEGG" id="pmaw:MACH26_24170"/>
<dbReference type="PANTHER" id="PTHR30388">
    <property type="entry name" value="ALDEHYDE OXIDOREDUCTASE MOLYBDENUM COFACTOR ASSEMBLY PROTEIN"/>
    <property type="match status" value="1"/>
</dbReference>
<evidence type="ECO:0000259" key="1">
    <source>
        <dbReference type="Pfam" id="PF02625"/>
    </source>
</evidence>
<gene>
    <name evidence="3" type="ORF">MACH26_24170</name>
</gene>